<dbReference type="SUPFAM" id="SSF48452">
    <property type="entry name" value="TPR-like"/>
    <property type="match status" value="1"/>
</dbReference>
<gene>
    <name evidence="2" type="ORF">Q5716_05590</name>
</gene>
<comment type="caution">
    <text evidence="2">The sequence shown here is derived from an EMBL/GenBank/DDBJ whole genome shotgun (WGS) entry which is preliminary data.</text>
</comment>
<feature type="transmembrane region" description="Helical" evidence="1">
    <location>
        <begin position="35"/>
        <end position="55"/>
    </location>
</feature>
<organism evidence="2 3">
    <name type="scientific">Antiquaquibacter soli</name>
    <dbReference type="NCBI Taxonomy" id="3064523"/>
    <lineage>
        <taxon>Bacteria</taxon>
        <taxon>Bacillati</taxon>
        <taxon>Actinomycetota</taxon>
        <taxon>Actinomycetes</taxon>
        <taxon>Micrococcales</taxon>
        <taxon>Microbacteriaceae</taxon>
        <taxon>Antiquaquibacter</taxon>
    </lineage>
</organism>
<evidence type="ECO:0000313" key="3">
    <source>
        <dbReference type="Proteomes" id="UP001241072"/>
    </source>
</evidence>
<sequence>MTSRIGAIVMAALLVLYIVAVTQFAVALIGTGDGIVTTIGVALLVFPVVGAWYIVSELVFVTRGETLVRALGAEGGLPVDDLPRLPSGRIDPVAADAQFPRYREAVEASPDSWRDWLRLGLAYDASGDRSRARWATRKAIALHRAQTRD</sequence>
<protein>
    <recommendedName>
        <fullName evidence="4">Tetratricopeptide repeat protein</fullName>
    </recommendedName>
</protein>
<evidence type="ECO:0000313" key="2">
    <source>
        <dbReference type="EMBL" id="MDO7881699.1"/>
    </source>
</evidence>
<keyword evidence="1" id="KW-0812">Transmembrane</keyword>
<dbReference type="RefSeq" id="WP_305002103.1">
    <property type="nucleotide sequence ID" value="NZ_JAUQUB010000001.1"/>
</dbReference>
<keyword evidence="1" id="KW-1133">Transmembrane helix</keyword>
<proteinExistence type="predicted"/>
<keyword evidence="3" id="KW-1185">Reference proteome</keyword>
<reference evidence="2 3" key="1">
    <citation type="submission" date="2023-07" db="EMBL/GenBank/DDBJ databases">
        <title>Protaetiibacter sp. nov WY-16 isolated from soil.</title>
        <authorList>
            <person name="Liu B."/>
            <person name="Wan Y."/>
        </authorList>
    </citation>
    <scope>NUCLEOTIDE SEQUENCE [LARGE SCALE GENOMIC DNA]</scope>
    <source>
        <strain evidence="2 3">WY-16</strain>
    </source>
</reference>
<accession>A0ABT9BL24</accession>
<dbReference type="InterPro" id="IPR011990">
    <property type="entry name" value="TPR-like_helical_dom_sf"/>
</dbReference>
<keyword evidence="1" id="KW-0472">Membrane</keyword>
<dbReference type="EMBL" id="JAUQUB010000001">
    <property type="protein sequence ID" value="MDO7881699.1"/>
    <property type="molecule type" value="Genomic_DNA"/>
</dbReference>
<name>A0ABT9BL24_9MICO</name>
<dbReference type="Proteomes" id="UP001241072">
    <property type="component" value="Unassembled WGS sequence"/>
</dbReference>
<evidence type="ECO:0008006" key="4">
    <source>
        <dbReference type="Google" id="ProtNLM"/>
    </source>
</evidence>
<feature type="transmembrane region" description="Helical" evidence="1">
    <location>
        <begin position="7"/>
        <end position="29"/>
    </location>
</feature>
<dbReference type="Gene3D" id="1.25.40.10">
    <property type="entry name" value="Tetratricopeptide repeat domain"/>
    <property type="match status" value="1"/>
</dbReference>
<evidence type="ECO:0000256" key="1">
    <source>
        <dbReference type="SAM" id="Phobius"/>
    </source>
</evidence>